<protein>
    <recommendedName>
        <fullName evidence="4">UPAR/Ly6 domain-containing protein</fullName>
    </recommendedName>
</protein>
<reference evidence="2" key="1">
    <citation type="submission" date="2021-12" db="EMBL/GenBank/DDBJ databases">
        <authorList>
            <person name="King R."/>
        </authorList>
    </citation>
    <scope>NUCLEOTIDE SEQUENCE</scope>
</reference>
<dbReference type="AlphaFoldDB" id="A0A9P0FPX7"/>
<organism evidence="2 3">
    <name type="scientific">Brassicogethes aeneus</name>
    <name type="common">Rape pollen beetle</name>
    <name type="synonym">Meligethes aeneus</name>
    <dbReference type="NCBI Taxonomy" id="1431903"/>
    <lineage>
        <taxon>Eukaryota</taxon>
        <taxon>Metazoa</taxon>
        <taxon>Ecdysozoa</taxon>
        <taxon>Arthropoda</taxon>
        <taxon>Hexapoda</taxon>
        <taxon>Insecta</taxon>
        <taxon>Pterygota</taxon>
        <taxon>Neoptera</taxon>
        <taxon>Endopterygota</taxon>
        <taxon>Coleoptera</taxon>
        <taxon>Polyphaga</taxon>
        <taxon>Cucujiformia</taxon>
        <taxon>Nitidulidae</taxon>
        <taxon>Meligethinae</taxon>
        <taxon>Brassicogethes</taxon>
    </lineage>
</organism>
<dbReference type="Proteomes" id="UP001154078">
    <property type="component" value="Chromosome 9"/>
</dbReference>
<sequence>MFCFVFVSFSILCGANSLECYYCHQTTNACKDGQTNSLRTINCTAGEYCLSYKYATKMPDVTVIAVERGCTYLGNTTCEQKMPEKKSEDGKSTEKGISCKVCKTPLCNFAFHNTPVFTYYLGLILIFVICGL</sequence>
<evidence type="ECO:0008006" key="4">
    <source>
        <dbReference type="Google" id="ProtNLM"/>
    </source>
</evidence>
<dbReference type="EMBL" id="OV121140">
    <property type="protein sequence ID" value="CAH0564313.1"/>
    <property type="molecule type" value="Genomic_DNA"/>
</dbReference>
<feature type="chain" id="PRO_5040187978" description="UPAR/Ly6 domain-containing protein" evidence="1">
    <location>
        <begin position="18"/>
        <end position="132"/>
    </location>
</feature>
<name>A0A9P0FPX7_BRAAE</name>
<keyword evidence="1" id="KW-0732">Signal</keyword>
<evidence type="ECO:0000313" key="2">
    <source>
        <dbReference type="EMBL" id="CAH0564313.1"/>
    </source>
</evidence>
<feature type="signal peptide" evidence="1">
    <location>
        <begin position="1"/>
        <end position="17"/>
    </location>
</feature>
<evidence type="ECO:0000313" key="3">
    <source>
        <dbReference type="Proteomes" id="UP001154078"/>
    </source>
</evidence>
<keyword evidence="3" id="KW-1185">Reference proteome</keyword>
<proteinExistence type="predicted"/>
<evidence type="ECO:0000256" key="1">
    <source>
        <dbReference type="SAM" id="SignalP"/>
    </source>
</evidence>
<gene>
    <name evidence="2" type="ORF">MELIAE_LOCUS12904</name>
</gene>
<accession>A0A9P0FPX7</accession>